<protein>
    <submittedName>
        <fullName evidence="2">Uncharacterized protein</fullName>
    </submittedName>
</protein>
<feature type="region of interest" description="Disordered" evidence="1">
    <location>
        <begin position="1"/>
        <end position="72"/>
    </location>
</feature>
<sequence>MPSACWTPTAPCTRTPGSRPTSPASTSRPCSGCTGSWPPSAGWTPRAPPSSGRANSPCGSPPSARRVPRPAP</sequence>
<dbReference type="EMBL" id="JBHMFI010000001">
    <property type="protein sequence ID" value="MFB9073261.1"/>
    <property type="molecule type" value="Genomic_DNA"/>
</dbReference>
<evidence type="ECO:0000256" key="1">
    <source>
        <dbReference type="SAM" id="MobiDB-lite"/>
    </source>
</evidence>
<evidence type="ECO:0000313" key="3">
    <source>
        <dbReference type="Proteomes" id="UP001589575"/>
    </source>
</evidence>
<name>A0ABV5G2V2_9MICC</name>
<gene>
    <name evidence="2" type="ORF">ACFFX0_19490</name>
</gene>
<reference evidence="2 3" key="1">
    <citation type="submission" date="2024-09" db="EMBL/GenBank/DDBJ databases">
        <authorList>
            <person name="Sun Q."/>
            <person name="Mori K."/>
        </authorList>
    </citation>
    <scope>NUCLEOTIDE SEQUENCE [LARGE SCALE GENOMIC DNA]</scope>
    <source>
        <strain evidence="2 3">CCM 7609</strain>
    </source>
</reference>
<organism evidence="2 3">
    <name type="scientific">Citricoccus parietis</name>
    <dbReference type="NCBI Taxonomy" id="592307"/>
    <lineage>
        <taxon>Bacteria</taxon>
        <taxon>Bacillati</taxon>
        <taxon>Actinomycetota</taxon>
        <taxon>Actinomycetes</taxon>
        <taxon>Micrococcales</taxon>
        <taxon>Micrococcaceae</taxon>
        <taxon>Citricoccus</taxon>
    </lineage>
</organism>
<comment type="caution">
    <text evidence="2">The sequence shown here is derived from an EMBL/GenBank/DDBJ whole genome shotgun (WGS) entry which is preliminary data.</text>
</comment>
<proteinExistence type="predicted"/>
<accession>A0ABV5G2V2</accession>
<keyword evidence="3" id="KW-1185">Reference proteome</keyword>
<feature type="compositionally biased region" description="Low complexity" evidence="1">
    <location>
        <begin position="11"/>
        <end position="31"/>
    </location>
</feature>
<evidence type="ECO:0000313" key="2">
    <source>
        <dbReference type="EMBL" id="MFB9073261.1"/>
    </source>
</evidence>
<dbReference type="Proteomes" id="UP001589575">
    <property type="component" value="Unassembled WGS sequence"/>
</dbReference>